<feature type="transmembrane region" description="Helical" evidence="1">
    <location>
        <begin position="35"/>
        <end position="60"/>
    </location>
</feature>
<protein>
    <submittedName>
        <fullName evidence="2">Uncharacterized protein</fullName>
    </submittedName>
</protein>
<organism evidence="2 3">
    <name type="scientific">Candidatus Andersenbacteria bacterium RIFCSPHIGHO2_12_FULL_45_11b</name>
    <dbReference type="NCBI Taxonomy" id="1797282"/>
    <lineage>
        <taxon>Bacteria</taxon>
        <taxon>Candidatus Anderseniibacteriota</taxon>
    </lineage>
</organism>
<comment type="caution">
    <text evidence="2">The sequence shown here is derived from an EMBL/GenBank/DDBJ whole genome shotgun (WGS) entry which is preliminary data.</text>
</comment>
<name>A0A1G1X8N9_9BACT</name>
<accession>A0A1G1X8N9</accession>
<proteinExistence type="predicted"/>
<gene>
    <name evidence="2" type="ORF">A3E36_01420</name>
</gene>
<dbReference type="Proteomes" id="UP000177941">
    <property type="component" value="Unassembled WGS sequence"/>
</dbReference>
<keyword evidence="1" id="KW-0472">Membrane</keyword>
<keyword evidence="1" id="KW-0812">Transmembrane</keyword>
<keyword evidence="1" id="KW-1133">Transmembrane helix</keyword>
<sequence>MLDKLLRIASIICLALMSICFGATLLALQGQWSSAYFIFGAIAYYALVAYLCCEIVQTLWSKS</sequence>
<feature type="transmembrane region" description="Helical" evidence="1">
    <location>
        <begin position="6"/>
        <end position="28"/>
    </location>
</feature>
<evidence type="ECO:0000313" key="3">
    <source>
        <dbReference type="Proteomes" id="UP000177941"/>
    </source>
</evidence>
<reference evidence="2 3" key="1">
    <citation type="journal article" date="2016" name="Nat. Commun.">
        <title>Thousands of microbial genomes shed light on interconnected biogeochemical processes in an aquifer system.</title>
        <authorList>
            <person name="Anantharaman K."/>
            <person name="Brown C.T."/>
            <person name="Hug L.A."/>
            <person name="Sharon I."/>
            <person name="Castelle C.J."/>
            <person name="Probst A.J."/>
            <person name="Thomas B.C."/>
            <person name="Singh A."/>
            <person name="Wilkins M.J."/>
            <person name="Karaoz U."/>
            <person name="Brodie E.L."/>
            <person name="Williams K.H."/>
            <person name="Hubbard S.S."/>
            <person name="Banfield J.F."/>
        </authorList>
    </citation>
    <scope>NUCLEOTIDE SEQUENCE [LARGE SCALE GENOMIC DNA]</scope>
</reference>
<evidence type="ECO:0000256" key="1">
    <source>
        <dbReference type="SAM" id="Phobius"/>
    </source>
</evidence>
<dbReference type="EMBL" id="MHHS01000035">
    <property type="protein sequence ID" value="OGY36398.1"/>
    <property type="molecule type" value="Genomic_DNA"/>
</dbReference>
<dbReference type="AlphaFoldDB" id="A0A1G1X8N9"/>
<evidence type="ECO:0000313" key="2">
    <source>
        <dbReference type="EMBL" id="OGY36398.1"/>
    </source>
</evidence>